<dbReference type="AlphaFoldDB" id="A0A8X6NJQ8"/>
<dbReference type="EMBL" id="BMAW01058983">
    <property type="protein sequence ID" value="GFT18945.1"/>
    <property type="molecule type" value="Genomic_DNA"/>
</dbReference>
<proteinExistence type="predicted"/>
<evidence type="ECO:0000313" key="2">
    <source>
        <dbReference type="Proteomes" id="UP000887013"/>
    </source>
</evidence>
<evidence type="ECO:0000313" key="1">
    <source>
        <dbReference type="EMBL" id="GFT18945.1"/>
    </source>
</evidence>
<gene>
    <name evidence="1" type="primary">AVEN_195408_1</name>
    <name evidence="1" type="ORF">NPIL_551191</name>
</gene>
<dbReference type="Proteomes" id="UP000887013">
    <property type="component" value="Unassembled WGS sequence"/>
</dbReference>
<protein>
    <submittedName>
        <fullName evidence="1">CCHC-type domain-containing protein</fullName>
    </submittedName>
</protein>
<sequence>MESKAPENTRNELIKVKEETKISALLEATTNVSERLITWVKISYQKVKETLDSGSQISVKREEVTREVQYEGDEHIDSAFGEKEVAPSRIFEMNLDDGVHEYVPEPWAVSKKLASDLILSTTAYEALRENVQMYGHETPSDKDVQRCLRRGNGRFFFKYRSFGGIVVDRAGDENMTQRCRDRDKGRRDEVNPDN</sequence>
<keyword evidence="2" id="KW-1185">Reference proteome</keyword>
<organism evidence="1 2">
    <name type="scientific">Nephila pilipes</name>
    <name type="common">Giant wood spider</name>
    <name type="synonym">Nephila maculata</name>
    <dbReference type="NCBI Taxonomy" id="299642"/>
    <lineage>
        <taxon>Eukaryota</taxon>
        <taxon>Metazoa</taxon>
        <taxon>Ecdysozoa</taxon>
        <taxon>Arthropoda</taxon>
        <taxon>Chelicerata</taxon>
        <taxon>Arachnida</taxon>
        <taxon>Araneae</taxon>
        <taxon>Araneomorphae</taxon>
        <taxon>Entelegynae</taxon>
        <taxon>Araneoidea</taxon>
        <taxon>Nephilidae</taxon>
        <taxon>Nephila</taxon>
    </lineage>
</organism>
<accession>A0A8X6NJQ8</accession>
<name>A0A8X6NJQ8_NEPPI</name>
<comment type="caution">
    <text evidence="1">The sequence shown here is derived from an EMBL/GenBank/DDBJ whole genome shotgun (WGS) entry which is preliminary data.</text>
</comment>
<reference evidence="1" key="1">
    <citation type="submission" date="2020-08" db="EMBL/GenBank/DDBJ databases">
        <title>Multicomponent nature underlies the extraordinary mechanical properties of spider dragline silk.</title>
        <authorList>
            <person name="Kono N."/>
            <person name="Nakamura H."/>
            <person name="Mori M."/>
            <person name="Yoshida Y."/>
            <person name="Ohtoshi R."/>
            <person name="Malay A.D."/>
            <person name="Moran D.A.P."/>
            <person name="Tomita M."/>
            <person name="Numata K."/>
            <person name="Arakawa K."/>
        </authorList>
    </citation>
    <scope>NUCLEOTIDE SEQUENCE</scope>
</reference>